<evidence type="ECO:0000313" key="3">
    <source>
        <dbReference type="Proteomes" id="UP000242763"/>
    </source>
</evidence>
<dbReference type="OrthoDB" id="573331at2"/>
<dbReference type="Gene3D" id="3.30.420.10">
    <property type="entry name" value="Ribonuclease H-like superfamily/Ribonuclease H"/>
    <property type="match status" value="1"/>
</dbReference>
<reference evidence="3" key="1">
    <citation type="submission" date="2016-10" db="EMBL/GenBank/DDBJ databases">
        <authorList>
            <person name="Varghese N."/>
            <person name="Submissions S."/>
        </authorList>
    </citation>
    <scope>NUCLEOTIDE SEQUENCE [LARGE SCALE GENOMIC DNA]</scope>
    <source>
        <strain evidence="3">DSM 21857</strain>
    </source>
</reference>
<dbReference type="EMBL" id="FORF01000012">
    <property type="protein sequence ID" value="SFJ17699.1"/>
    <property type="molecule type" value="Genomic_DNA"/>
</dbReference>
<accession>A0A1I3P8E1</accession>
<dbReference type="STRING" id="1121003.SAMN03080618_02240"/>
<dbReference type="AlphaFoldDB" id="A0A1I3P8E1"/>
<evidence type="ECO:0000313" key="2">
    <source>
        <dbReference type="EMBL" id="SFJ17699.1"/>
    </source>
</evidence>
<dbReference type="PANTHER" id="PTHR36015">
    <property type="entry name" value="HOLLIDAY JUNCTION RESOLVASE MOC1, CHLOROPLASTIC-RELATED"/>
    <property type="match status" value="1"/>
</dbReference>
<dbReference type="GO" id="GO:0008821">
    <property type="term" value="F:crossover junction DNA endonuclease activity"/>
    <property type="evidence" value="ECO:0007669"/>
    <property type="project" value="InterPro"/>
</dbReference>
<evidence type="ECO:0000256" key="1">
    <source>
        <dbReference type="SAM" id="MobiDB-lite"/>
    </source>
</evidence>
<dbReference type="CDD" id="cd22992">
    <property type="entry name" value="MOC1"/>
    <property type="match status" value="1"/>
</dbReference>
<gene>
    <name evidence="2" type="ORF">SAMN03080618_02240</name>
</gene>
<keyword evidence="3" id="KW-1185">Reference proteome</keyword>
<feature type="region of interest" description="Disordered" evidence="1">
    <location>
        <begin position="160"/>
        <end position="180"/>
    </location>
</feature>
<sequence length="180" mass="19477">MAILAIDPGLNNGIAILDCQRRLLLATEIPVIGEGANKRLNLITFADILGQFRISHAVVEDVAAMPKQGLTSTFRFGRASGSFEGALAALKIPTSFIRPAIWKRDIGAKAKQAEDIRALAIQTWPDQSHRFARKRDHNRAEAALIGLWFLQHSGIVGEASADRMPPGSTVIADGDDGRTI</sequence>
<dbReference type="Proteomes" id="UP000242763">
    <property type="component" value="Unassembled WGS sequence"/>
</dbReference>
<dbReference type="GO" id="GO:0003676">
    <property type="term" value="F:nucleic acid binding"/>
    <property type="evidence" value="ECO:0007669"/>
    <property type="project" value="InterPro"/>
</dbReference>
<name>A0A1I3P8E1_9HYPH</name>
<dbReference type="RefSeq" id="WP_091522243.1">
    <property type="nucleotide sequence ID" value="NZ_FORF01000012.1"/>
</dbReference>
<dbReference type="InterPro" id="IPR012337">
    <property type="entry name" value="RNaseH-like_sf"/>
</dbReference>
<dbReference type="InterPro" id="IPR045290">
    <property type="entry name" value="MOC1-like"/>
</dbReference>
<organism evidence="2 3">
    <name type="scientific">Aquamicrobium aerolatum DSM 21857</name>
    <dbReference type="NCBI Taxonomy" id="1121003"/>
    <lineage>
        <taxon>Bacteria</taxon>
        <taxon>Pseudomonadati</taxon>
        <taxon>Pseudomonadota</taxon>
        <taxon>Alphaproteobacteria</taxon>
        <taxon>Hyphomicrobiales</taxon>
        <taxon>Phyllobacteriaceae</taxon>
        <taxon>Aerobium</taxon>
    </lineage>
</organism>
<protein>
    <submittedName>
        <fullName evidence="2">Crossover junction endodeoxyribonuclease RuvC</fullName>
    </submittedName>
</protein>
<dbReference type="PANTHER" id="PTHR36015:SF6">
    <property type="entry name" value="HOLLIDAY JUNCTION RESOLVASE MOC1, CHLOROPLASTIC-RELATED"/>
    <property type="match status" value="1"/>
</dbReference>
<dbReference type="InterPro" id="IPR036397">
    <property type="entry name" value="RNaseH_sf"/>
</dbReference>
<dbReference type="SUPFAM" id="SSF53098">
    <property type="entry name" value="Ribonuclease H-like"/>
    <property type="match status" value="1"/>
</dbReference>
<proteinExistence type="predicted"/>